<keyword evidence="3" id="KW-0547">Nucleotide-binding</keyword>
<sequence>MSLLEIAQLTGGYGETDILNGIDLTVEQGEILTVAGTNGAGKSTLAKAVMGLLPRASGRIALDGTDILAEPVERRLALGIAYVPQVGNVFASLSVLENLQVVQGVRDAKARIAELLDAFPALSERRRARAGSLSGGERQQLAFARALMARPRLMILDEPTAALAPARVADSFERIRALPALGVSVLMVEQRARQALSVSDRGCILDGGKVAMLGAAAGLLADERAAALYLGRAGGA</sequence>
<dbReference type="Gene3D" id="3.40.50.300">
    <property type="entry name" value="P-loop containing nucleotide triphosphate hydrolases"/>
    <property type="match status" value="1"/>
</dbReference>
<dbReference type="InterPro" id="IPR003439">
    <property type="entry name" value="ABC_transporter-like_ATP-bd"/>
</dbReference>
<keyword evidence="5" id="KW-0029">Amino-acid transport</keyword>
<organism evidence="7 8">
    <name type="scientific">Neoroseomonas marina</name>
    <dbReference type="NCBI Taxonomy" id="1232220"/>
    <lineage>
        <taxon>Bacteria</taxon>
        <taxon>Pseudomonadati</taxon>
        <taxon>Pseudomonadota</taxon>
        <taxon>Alphaproteobacteria</taxon>
        <taxon>Acetobacterales</taxon>
        <taxon>Acetobacteraceae</taxon>
        <taxon>Neoroseomonas</taxon>
    </lineage>
</organism>
<name>A0A848EBT1_9PROT</name>
<dbReference type="GO" id="GO:0015658">
    <property type="term" value="F:branched-chain amino acid transmembrane transporter activity"/>
    <property type="evidence" value="ECO:0007669"/>
    <property type="project" value="TreeGrafter"/>
</dbReference>
<keyword evidence="8" id="KW-1185">Reference proteome</keyword>
<evidence type="ECO:0000256" key="2">
    <source>
        <dbReference type="ARBA" id="ARBA00022448"/>
    </source>
</evidence>
<proteinExistence type="inferred from homology"/>
<dbReference type="EMBL" id="JABBKX010000002">
    <property type="protein sequence ID" value="NMJ40735.1"/>
    <property type="molecule type" value="Genomic_DNA"/>
</dbReference>
<dbReference type="PANTHER" id="PTHR43820:SF4">
    <property type="entry name" value="HIGH-AFFINITY BRANCHED-CHAIN AMINO ACID TRANSPORT ATP-BINDING PROTEIN LIVF"/>
    <property type="match status" value="1"/>
</dbReference>
<dbReference type="GO" id="GO:0005524">
    <property type="term" value="F:ATP binding"/>
    <property type="evidence" value="ECO:0007669"/>
    <property type="project" value="UniProtKB-KW"/>
</dbReference>
<dbReference type="GO" id="GO:0015807">
    <property type="term" value="P:L-amino acid transport"/>
    <property type="evidence" value="ECO:0007669"/>
    <property type="project" value="TreeGrafter"/>
</dbReference>
<dbReference type="SMART" id="SM00382">
    <property type="entry name" value="AAA"/>
    <property type="match status" value="1"/>
</dbReference>
<dbReference type="SUPFAM" id="SSF52540">
    <property type="entry name" value="P-loop containing nucleoside triphosphate hydrolases"/>
    <property type="match status" value="1"/>
</dbReference>
<feature type="domain" description="ABC transporter" evidence="6">
    <location>
        <begin position="4"/>
        <end position="232"/>
    </location>
</feature>
<comment type="caution">
    <text evidence="7">The sequence shown here is derived from an EMBL/GenBank/DDBJ whole genome shotgun (WGS) entry which is preliminary data.</text>
</comment>
<evidence type="ECO:0000256" key="1">
    <source>
        <dbReference type="ARBA" id="ARBA00005417"/>
    </source>
</evidence>
<evidence type="ECO:0000259" key="6">
    <source>
        <dbReference type="PROSITE" id="PS50893"/>
    </source>
</evidence>
<protein>
    <submittedName>
        <fullName evidence="7">ABC transporter ATP-binding protein</fullName>
    </submittedName>
</protein>
<dbReference type="InterPro" id="IPR027417">
    <property type="entry name" value="P-loop_NTPase"/>
</dbReference>
<dbReference type="Proteomes" id="UP000548582">
    <property type="component" value="Unassembled WGS sequence"/>
</dbReference>
<evidence type="ECO:0000256" key="3">
    <source>
        <dbReference type="ARBA" id="ARBA00022741"/>
    </source>
</evidence>
<keyword evidence="4 7" id="KW-0067">ATP-binding</keyword>
<dbReference type="InterPro" id="IPR052156">
    <property type="entry name" value="BCAA_Transport_ATP-bd_LivF"/>
</dbReference>
<dbReference type="Pfam" id="PF00005">
    <property type="entry name" value="ABC_tran"/>
    <property type="match status" value="1"/>
</dbReference>
<evidence type="ECO:0000256" key="5">
    <source>
        <dbReference type="ARBA" id="ARBA00022970"/>
    </source>
</evidence>
<dbReference type="AlphaFoldDB" id="A0A848EBT1"/>
<evidence type="ECO:0000313" key="8">
    <source>
        <dbReference type="Proteomes" id="UP000548582"/>
    </source>
</evidence>
<accession>A0A848EBT1</accession>
<reference evidence="7 8" key="1">
    <citation type="submission" date="2020-03" db="EMBL/GenBank/DDBJ databases">
        <authorList>
            <person name="Sun Q."/>
        </authorList>
    </citation>
    <scope>NUCLEOTIDE SEQUENCE [LARGE SCALE GENOMIC DNA]</scope>
    <source>
        <strain evidence="7 8">JC162</strain>
    </source>
</reference>
<dbReference type="PROSITE" id="PS50893">
    <property type="entry name" value="ABC_TRANSPORTER_2"/>
    <property type="match status" value="1"/>
</dbReference>
<dbReference type="RefSeq" id="WP_170053008.1">
    <property type="nucleotide sequence ID" value="NZ_JABBKX010000002.1"/>
</dbReference>
<keyword evidence="2" id="KW-0813">Transport</keyword>
<dbReference type="InterPro" id="IPR003593">
    <property type="entry name" value="AAA+_ATPase"/>
</dbReference>
<evidence type="ECO:0000313" key="7">
    <source>
        <dbReference type="EMBL" id="NMJ40735.1"/>
    </source>
</evidence>
<dbReference type="GO" id="GO:0016887">
    <property type="term" value="F:ATP hydrolysis activity"/>
    <property type="evidence" value="ECO:0007669"/>
    <property type="project" value="InterPro"/>
</dbReference>
<evidence type="ECO:0000256" key="4">
    <source>
        <dbReference type="ARBA" id="ARBA00022840"/>
    </source>
</evidence>
<dbReference type="PANTHER" id="PTHR43820">
    <property type="entry name" value="HIGH-AFFINITY BRANCHED-CHAIN AMINO ACID TRANSPORT ATP-BINDING PROTEIN LIVF"/>
    <property type="match status" value="1"/>
</dbReference>
<dbReference type="CDD" id="cd03224">
    <property type="entry name" value="ABC_TM1139_LivF_branched"/>
    <property type="match status" value="1"/>
</dbReference>
<gene>
    <name evidence="7" type="ORF">GWK16_05750</name>
</gene>
<comment type="similarity">
    <text evidence="1">Belongs to the ABC transporter superfamily.</text>
</comment>